<keyword evidence="9" id="KW-1185">Reference proteome</keyword>
<reference evidence="9" key="2">
    <citation type="journal article" date="2018" name="BMC Genomics">
        <title>A manually annotated Actinidia chinensis var. chinensis (kiwifruit) genome highlights the challenges associated with draft genomes and gene prediction in plants.</title>
        <authorList>
            <person name="Pilkington S.M."/>
            <person name="Crowhurst R."/>
            <person name="Hilario E."/>
            <person name="Nardozza S."/>
            <person name="Fraser L."/>
            <person name="Peng Y."/>
            <person name="Gunaseelan K."/>
            <person name="Simpson R."/>
            <person name="Tahir J."/>
            <person name="Deroles S.C."/>
            <person name="Templeton K."/>
            <person name="Luo Z."/>
            <person name="Davy M."/>
            <person name="Cheng C."/>
            <person name="McNeilage M."/>
            <person name="Scaglione D."/>
            <person name="Liu Y."/>
            <person name="Zhang Q."/>
            <person name="Datson P."/>
            <person name="De Silva N."/>
            <person name="Gardiner S.E."/>
            <person name="Bassett H."/>
            <person name="Chagne D."/>
            <person name="McCallum J."/>
            <person name="Dzierzon H."/>
            <person name="Deng C."/>
            <person name="Wang Y.Y."/>
            <person name="Barron L."/>
            <person name="Manako K."/>
            <person name="Bowen J."/>
            <person name="Foster T.M."/>
            <person name="Erridge Z.A."/>
            <person name="Tiffin H."/>
            <person name="Waite C.N."/>
            <person name="Davies K.M."/>
            <person name="Grierson E.P."/>
            <person name="Laing W.A."/>
            <person name="Kirk R."/>
            <person name="Chen X."/>
            <person name="Wood M."/>
            <person name="Montefiori M."/>
            <person name="Brummell D.A."/>
            <person name="Schwinn K.E."/>
            <person name="Catanach A."/>
            <person name="Fullerton C."/>
            <person name="Li D."/>
            <person name="Meiyalaghan S."/>
            <person name="Nieuwenhuizen N."/>
            <person name="Read N."/>
            <person name="Prakash R."/>
            <person name="Hunter D."/>
            <person name="Zhang H."/>
            <person name="McKenzie M."/>
            <person name="Knabel M."/>
            <person name="Harris A."/>
            <person name="Allan A.C."/>
            <person name="Gleave A."/>
            <person name="Chen A."/>
            <person name="Janssen B.J."/>
            <person name="Plunkett B."/>
            <person name="Ampomah-Dwamena C."/>
            <person name="Voogd C."/>
            <person name="Leif D."/>
            <person name="Lafferty D."/>
            <person name="Souleyre E.J.F."/>
            <person name="Varkonyi-Gasic E."/>
            <person name="Gambi F."/>
            <person name="Hanley J."/>
            <person name="Yao J.L."/>
            <person name="Cheung J."/>
            <person name="David K.M."/>
            <person name="Warren B."/>
            <person name="Marsh K."/>
            <person name="Snowden K.C."/>
            <person name="Lin-Wang K."/>
            <person name="Brian L."/>
            <person name="Martinez-Sanchez M."/>
            <person name="Wang M."/>
            <person name="Ileperuma N."/>
            <person name="Macnee N."/>
            <person name="Campin R."/>
            <person name="McAtee P."/>
            <person name="Drummond R.S.M."/>
            <person name="Espley R.V."/>
            <person name="Ireland H.S."/>
            <person name="Wu R."/>
            <person name="Atkinson R.G."/>
            <person name="Karunairetnam S."/>
            <person name="Bulley S."/>
            <person name="Chunkath S."/>
            <person name="Hanley Z."/>
            <person name="Storey R."/>
            <person name="Thrimawithana A.H."/>
            <person name="Thomson S."/>
            <person name="David C."/>
            <person name="Testolin R."/>
            <person name="Huang H."/>
            <person name="Hellens R.P."/>
            <person name="Schaffer R.J."/>
        </authorList>
    </citation>
    <scope>NUCLEOTIDE SEQUENCE [LARGE SCALE GENOMIC DNA]</scope>
    <source>
        <strain evidence="9">cv. Red5</strain>
    </source>
</reference>
<organism evidence="8 9">
    <name type="scientific">Actinidia chinensis var. chinensis</name>
    <name type="common">Chinese soft-hair kiwi</name>
    <dbReference type="NCBI Taxonomy" id="1590841"/>
    <lineage>
        <taxon>Eukaryota</taxon>
        <taxon>Viridiplantae</taxon>
        <taxon>Streptophyta</taxon>
        <taxon>Embryophyta</taxon>
        <taxon>Tracheophyta</taxon>
        <taxon>Spermatophyta</taxon>
        <taxon>Magnoliopsida</taxon>
        <taxon>eudicotyledons</taxon>
        <taxon>Gunneridae</taxon>
        <taxon>Pentapetalae</taxon>
        <taxon>asterids</taxon>
        <taxon>Ericales</taxon>
        <taxon>Actinidiaceae</taxon>
        <taxon>Actinidia</taxon>
    </lineage>
</organism>
<dbReference type="GO" id="GO:0045892">
    <property type="term" value="P:negative regulation of DNA-templated transcription"/>
    <property type="evidence" value="ECO:0007669"/>
    <property type="project" value="UniProtKB-UniRule"/>
</dbReference>
<evidence type="ECO:0000313" key="9">
    <source>
        <dbReference type="Proteomes" id="UP000241394"/>
    </source>
</evidence>
<dbReference type="Gramene" id="PSS15881">
    <property type="protein sequence ID" value="PSS15881"/>
    <property type="gene ID" value="CEY00_Acc13374"/>
</dbReference>
<keyword evidence="3 6" id="KW-0805">Transcription regulation</keyword>
<evidence type="ECO:0000256" key="3">
    <source>
        <dbReference type="ARBA" id="ARBA00023015"/>
    </source>
</evidence>
<evidence type="ECO:0000256" key="5">
    <source>
        <dbReference type="ARBA" id="ARBA00023242"/>
    </source>
</evidence>
<dbReference type="PANTHER" id="PTHR33057:SF70">
    <property type="entry name" value="TRANSCRIPTION REPRESSOR-RELATED"/>
    <property type="match status" value="1"/>
</dbReference>
<evidence type="ECO:0000259" key="7">
    <source>
        <dbReference type="PROSITE" id="PS51754"/>
    </source>
</evidence>
<dbReference type="PROSITE" id="PS51754">
    <property type="entry name" value="OVATE"/>
    <property type="match status" value="1"/>
</dbReference>
<dbReference type="FunCoup" id="A0A2R6QVV6">
    <property type="interactions" value="113"/>
</dbReference>
<comment type="subcellular location">
    <subcellularLocation>
        <location evidence="1 6">Nucleus</location>
    </subcellularLocation>
</comment>
<evidence type="ECO:0000256" key="6">
    <source>
        <dbReference type="RuleBase" id="RU367028"/>
    </source>
</evidence>
<evidence type="ECO:0000256" key="4">
    <source>
        <dbReference type="ARBA" id="ARBA00023163"/>
    </source>
</evidence>
<dbReference type="EMBL" id="NKQK01000012">
    <property type="protein sequence ID" value="PSS15881.1"/>
    <property type="molecule type" value="Genomic_DNA"/>
</dbReference>
<name>A0A2R6QVV6_ACTCC</name>
<comment type="function">
    <text evidence="6">Transcriptional repressor that regulates multiple aspects of plant growth and development.</text>
</comment>
<dbReference type="Proteomes" id="UP000241394">
    <property type="component" value="Chromosome LG12"/>
</dbReference>
<dbReference type="InParanoid" id="A0A2R6QVV6"/>
<proteinExistence type="predicted"/>
<dbReference type="OMA" id="NLGCGSC"/>
<dbReference type="InterPro" id="IPR006458">
    <property type="entry name" value="Ovate_C"/>
</dbReference>
<keyword evidence="4 6" id="KW-0804">Transcription</keyword>
<sequence>MSTSNGRRLRLNTVTVNLGCSSSCRRPRLSNIFHPKPKPKSKTPTNTCHSDSYYPYQHSITTATSPPCDSDIKSLRAVQGLGRIGGESVAVEKDSDDPYLDFRRSMLHMILENEMYSKDDLRELLNCFLQLNSPDYHGVIVRAFTDIWNGIFSVPRLQGGRRSRAF</sequence>
<evidence type="ECO:0000313" key="8">
    <source>
        <dbReference type="EMBL" id="PSS15881.1"/>
    </source>
</evidence>
<protein>
    <recommendedName>
        <fullName evidence="6">Transcription repressor</fullName>
    </recommendedName>
    <alternativeName>
        <fullName evidence="6">Ovate family protein</fullName>
    </alternativeName>
</protein>
<dbReference type="OrthoDB" id="1928390at2759"/>
<dbReference type="GO" id="GO:0005634">
    <property type="term" value="C:nucleus"/>
    <property type="evidence" value="ECO:0007669"/>
    <property type="project" value="UniProtKB-SubCell"/>
</dbReference>
<keyword evidence="2 6" id="KW-0678">Repressor</keyword>
<dbReference type="NCBIfam" id="TIGR01568">
    <property type="entry name" value="A_thal_3678"/>
    <property type="match status" value="1"/>
</dbReference>
<reference evidence="8 9" key="1">
    <citation type="submission" date="2017-07" db="EMBL/GenBank/DDBJ databases">
        <title>An improved, manually edited Actinidia chinensis var. chinensis (kiwifruit) genome highlights the challenges associated with draft genomes and gene prediction in plants.</title>
        <authorList>
            <person name="Pilkington S."/>
            <person name="Crowhurst R."/>
            <person name="Hilario E."/>
            <person name="Nardozza S."/>
            <person name="Fraser L."/>
            <person name="Peng Y."/>
            <person name="Gunaseelan K."/>
            <person name="Simpson R."/>
            <person name="Tahir J."/>
            <person name="Deroles S."/>
            <person name="Templeton K."/>
            <person name="Luo Z."/>
            <person name="Davy M."/>
            <person name="Cheng C."/>
            <person name="Mcneilage M."/>
            <person name="Scaglione D."/>
            <person name="Liu Y."/>
            <person name="Zhang Q."/>
            <person name="Datson P."/>
            <person name="De Silva N."/>
            <person name="Gardiner S."/>
            <person name="Bassett H."/>
            <person name="Chagne D."/>
            <person name="Mccallum J."/>
            <person name="Dzierzon H."/>
            <person name="Deng C."/>
            <person name="Wang Y.-Y."/>
            <person name="Barron N."/>
            <person name="Manako K."/>
            <person name="Bowen J."/>
            <person name="Foster T."/>
            <person name="Erridge Z."/>
            <person name="Tiffin H."/>
            <person name="Waite C."/>
            <person name="Davies K."/>
            <person name="Grierson E."/>
            <person name="Laing W."/>
            <person name="Kirk R."/>
            <person name="Chen X."/>
            <person name="Wood M."/>
            <person name="Montefiori M."/>
            <person name="Brummell D."/>
            <person name="Schwinn K."/>
            <person name="Catanach A."/>
            <person name="Fullerton C."/>
            <person name="Li D."/>
            <person name="Meiyalaghan S."/>
            <person name="Nieuwenhuizen N."/>
            <person name="Read N."/>
            <person name="Prakash R."/>
            <person name="Hunter D."/>
            <person name="Zhang H."/>
            <person name="Mckenzie M."/>
            <person name="Knabel M."/>
            <person name="Harris A."/>
            <person name="Allan A."/>
            <person name="Chen A."/>
            <person name="Janssen B."/>
            <person name="Plunkett B."/>
            <person name="Dwamena C."/>
            <person name="Voogd C."/>
            <person name="Leif D."/>
            <person name="Lafferty D."/>
            <person name="Souleyre E."/>
            <person name="Varkonyi-Gasic E."/>
            <person name="Gambi F."/>
            <person name="Hanley J."/>
            <person name="Yao J.-L."/>
            <person name="Cheung J."/>
            <person name="David K."/>
            <person name="Warren B."/>
            <person name="Marsh K."/>
            <person name="Snowden K."/>
            <person name="Lin-Wang K."/>
            <person name="Brian L."/>
            <person name="Martinez-Sanchez M."/>
            <person name="Wang M."/>
            <person name="Ileperuma N."/>
            <person name="Macnee N."/>
            <person name="Campin R."/>
            <person name="Mcatee P."/>
            <person name="Drummond R."/>
            <person name="Espley R."/>
            <person name="Ireland H."/>
            <person name="Wu R."/>
            <person name="Atkinson R."/>
            <person name="Karunairetnam S."/>
            <person name="Bulley S."/>
            <person name="Chunkath S."/>
            <person name="Hanley Z."/>
            <person name="Storey R."/>
            <person name="Thrimawithana A."/>
            <person name="Thomson S."/>
            <person name="David C."/>
            <person name="Testolin R."/>
        </authorList>
    </citation>
    <scope>NUCLEOTIDE SEQUENCE [LARGE SCALE GENOMIC DNA]</scope>
    <source>
        <strain evidence="9">cv. Red5</strain>
        <tissue evidence="8">Young leaf</tissue>
    </source>
</reference>
<dbReference type="AlphaFoldDB" id="A0A2R6QVV6"/>
<evidence type="ECO:0000256" key="1">
    <source>
        <dbReference type="ARBA" id="ARBA00004123"/>
    </source>
</evidence>
<comment type="caution">
    <text evidence="8">The sequence shown here is derived from an EMBL/GenBank/DDBJ whole genome shotgun (WGS) entry which is preliminary data.</text>
</comment>
<gene>
    <name evidence="8" type="ORF">CEY00_Acc13374</name>
</gene>
<dbReference type="Pfam" id="PF04844">
    <property type="entry name" value="Ovate"/>
    <property type="match status" value="1"/>
</dbReference>
<evidence type="ECO:0000256" key="2">
    <source>
        <dbReference type="ARBA" id="ARBA00022491"/>
    </source>
</evidence>
<feature type="domain" description="OVATE" evidence="7">
    <location>
        <begin position="91"/>
        <end position="150"/>
    </location>
</feature>
<accession>A0A2R6QVV6</accession>
<dbReference type="STRING" id="1590841.A0A2R6QVV6"/>
<dbReference type="PANTHER" id="PTHR33057">
    <property type="entry name" value="TRANSCRIPTION REPRESSOR OFP7-RELATED"/>
    <property type="match status" value="1"/>
</dbReference>
<keyword evidence="5 6" id="KW-0539">Nucleus</keyword>
<dbReference type="InterPro" id="IPR038933">
    <property type="entry name" value="Ovate"/>
</dbReference>